<keyword evidence="5" id="KW-0564">Palmitate</keyword>
<accession>A0ABX4H6P0</accession>
<name>A0ABX4H6P0_9CORY</name>
<evidence type="ECO:0000256" key="3">
    <source>
        <dbReference type="ARBA" id="ARBA00022729"/>
    </source>
</evidence>
<dbReference type="InterPro" id="IPR004872">
    <property type="entry name" value="Lipoprotein_NlpA"/>
</dbReference>
<dbReference type="Gene3D" id="3.40.190.10">
    <property type="entry name" value="Periplasmic binding protein-like II"/>
    <property type="match status" value="2"/>
</dbReference>
<evidence type="ECO:0000313" key="9">
    <source>
        <dbReference type="Proteomes" id="UP000218281"/>
    </source>
</evidence>
<feature type="signal peptide" evidence="7">
    <location>
        <begin position="1"/>
        <end position="22"/>
    </location>
</feature>
<reference evidence="8 9" key="1">
    <citation type="submission" date="2017-08" db="EMBL/GenBank/DDBJ databases">
        <title>Whole genome sequences of 6 clinical strains closest to Corynebacterium imitans.</title>
        <authorList>
            <person name="Bernier A.-M."/>
            <person name="Burdz T."/>
            <person name="Bernard K."/>
        </authorList>
    </citation>
    <scope>NUCLEOTIDE SEQUENCE [LARGE SCALE GENOMIC DNA]</scope>
    <source>
        <strain evidence="8 9">NML93-0607</strain>
    </source>
</reference>
<keyword evidence="9" id="KW-1185">Reference proteome</keyword>
<gene>
    <name evidence="8" type="ORF">CKJ81_11585</name>
</gene>
<dbReference type="PROSITE" id="PS51257">
    <property type="entry name" value="PROKAR_LIPOPROTEIN"/>
    <property type="match status" value="1"/>
</dbReference>
<evidence type="ECO:0000256" key="2">
    <source>
        <dbReference type="ARBA" id="ARBA00008973"/>
    </source>
</evidence>
<dbReference type="PANTHER" id="PTHR30429">
    <property type="entry name" value="D-METHIONINE-BINDING LIPOPROTEIN METQ"/>
    <property type="match status" value="1"/>
</dbReference>
<keyword evidence="3 7" id="KW-0732">Signal</keyword>
<keyword evidence="6" id="KW-0449">Lipoprotein</keyword>
<dbReference type="RefSeq" id="WP_095536506.1">
    <property type="nucleotide sequence ID" value="NZ_NSGO01000014.1"/>
</dbReference>
<evidence type="ECO:0000313" key="8">
    <source>
        <dbReference type="EMBL" id="PAT04971.1"/>
    </source>
</evidence>
<dbReference type="Pfam" id="PF03180">
    <property type="entry name" value="Lipoprotein_9"/>
    <property type="match status" value="1"/>
</dbReference>
<evidence type="ECO:0000256" key="5">
    <source>
        <dbReference type="ARBA" id="ARBA00023139"/>
    </source>
</evidence>
<dbReference type="PANTHER" id="PTHR30429:SF3">
    <property type="entry name" value="LIPOPROTEIN"/>
    <property type="match status" value="1"/>
</dbReference>
<organism evidence="8 9">
    <name type="scientific">Corynebacterium hadale</name>
    <dbReference type="NCBI Taxonomy" id="2026255"/>
    <lineage>
        <taxon>Bacteria</taxon>
        <taxon>Bacillati</taxon>
        <taxon>Actinomycetota</taxon>
        <taxon>Actinomycetes</taxon>
        <taxon>Mycobacteriales</taxon>
        <taxon>Corynebacteriaceae</taxon>
        <taxon>Corynebacterium</taxon>
    </lineage>
</organism>
<evidence type="ECO:0000256" key="1">
    <source>
        <dbReference type="ARBA" id="ARBA00004635"/>
    </source>
</evidence>
<evidence type="ECO:0000256" key="4">
    <source>
        <dbReference type="ARBA" id="ARBA00023136"/>
    </source>
</evidence>
<evidence type="ECO:0000256" key="7">
    <source>
        <dbReference type="SAM" id="SignalP"/>
    </source>
</evidence>
<dbReference type="SUPFAM" id="SSF53850">
    <property type="entry name" value="Periplasmic binding protein-like II"/>
    <property type="match status" value="1"/>
</dbReference>
<comment type="caution">
    <text evidence="8">The sequence shown here is derived from an EMBL/GenBank/DDBJ whole genome shotgun (WGS) entry which is preliminary data.</text>
</comment>
<proteinExistence type="inferred from homology"/>
<dbReference type="Proteomes" id="UP000218281">
    <property type="component" value="Unassembled WGS sequence"/>
</dbReference>
<feature type="chain" id="PRO_5046876706" evidence="7">
    <location>
        <begin position="23"/>
        <end position="294"/>
    </location>
</feature>
<comment type="similarity">
    <text evidence="2">Belongs to the NlpA lipoprotein family.</text>
</comment>
<protein>
    <submittedName>
        <fullName evidence="8">Methionine ABC transporter substrate-binding protein</fullName>
    </submittedName>
</protein>
<comment type="subcellular location">
    <subcellularLocation>
        <location evidence="1">Membrane</location>
        <topology evidence="1">Lipid-anchor</topology>
    </subcellularLocation>
</comment>
<evidence type="ECO:0000256" key="6">
    <source>
        <dbReference type="ARBA" id="ARBA00023288"/>
    </source>
</evidence>
<dbReference type="EMBL" id="NSGO01000014">
    <property type="protein sequence ID" value="PAT04971.1"/>
    <property type="molecule type" value="Genomic_DNA"/>
</dbReference>
<keyword evidence="4" id="KW-0472">Membrane</keyword>
<sequence length="294" mass="31892">MRTNRFLAAAAASVIAATSLVACGSESDSSNSSGDTTTVKIGTTDADLKAWSVFEEQAKEQGIKLDIVRFSEYPQVNPAHTEGQMDVSKFQTINYQAQYNATSDEDLRIVGSGEINVLGLFWKDHDSVDGIEGQEVAIPNDPSNQGRAINVLVQADLLKLKEGAPKLTPTPADIDEAASKVKVVAVDASQTPNAYHEGRPAIINNNWLHRASIDPASSVAADDPNSELAEPYINVFTVKADEVDNPTYEKLVEIWQSAEVTEALNEDSNGTAVQVQRSKEDLNKILDELVEEYK</sequence>